<feature type="domain" description="EndoU" evidence="12">
    <location>
        <begin position="1"/>
        <end position="164"/>
    </location>
</feature>
<organism evidence="13 14">
    <name type="scientific">Acanthocheilonema viteae</name>
    <name type="common">Filarial nematode worm</name>
    <name type="synonym">Dipetalonema viteae</name>
    <dbReference type="NCBI Taxonomy" id="6277"/>
    <lineage>
        <taxon>Eukaryota</taxon>
        <taxon>Metazoa</taxon>
        <taxon>Ecdysozoa</taxon>
        <taxon>Nematoda</taxon>
        <taxon>Chromadorea</taxon>
        <taxon>Rhabditida</taxon>
        <taxon>Spirurina</taxon>
        <taxon>Spiruromorpha</taxon>
        <taxon>Filarioidea</taxon>
        <taxon>Onchocercidae</taxon>
        <taxon>Acanthocheilonema</taxon>
    </lineage>
</organism>
<dbReference type="Pfam" id="PF09412">
    <property type="entry name" value="XendoU"/>
    <property type="match status" value="1"/>
</dbReference>
<evidence type="ECO:0000259" key="12">
    <source>
        <dbReference type="PROSITE" id="PS51959"/>
    </source>
</evidence>
<accession>A0A498SCW6</accession>
<evidence type="ECO:0000256" key="5">
    <source>
        <dbReference type="ARBA" id="ARBA00022723"/>
    </source>
</evidence>
<evidence type="ECO:0000256" key="1">
    <source>
        <dbReference type="ARBA" id="ARBA00001936"/>
    </source>
</evidence>
<keyword evidence="10" id="KW-0456">Lyase</keyword>
<evidence type="ECO:0000256" key="3">
    <source>
        <dbReference type="ARBA" id="ARBA00011245"/>
    </source>
</evidence>
<comment type="similarity">
    <text evidence="2 11">Belongs to the ENDOU family.</text>
</comment>
<name>A0A498SCW6_ACAVI</name>
<evidence type="ECO:0000313" key="14">
    <source>
        <dbReference type="Proteomes" id="UP000276991"/>
    </source>
</evidence>
<dbReference type="InterPro" id="IPR039787">
    <property type="entry name" value="ENDOU"/>
</dbReference>
<dbReference type="InterPro" id="IPR018998">
    <property type="entry name" value="EndoU_C"/>
</dbReference>
<evidence type="ECO:0000256" key="7">
    <source>
        <dbReference type="ARBA" id="ARBA00022801"/>
    </source>
</evidence>
<dbReference type="SUPFAM" id="SSF142877">
    <property type="entry name" value="EndoU-like"/>
    <property type="match status" value="2"/>
</dbReference>
<evidence type="ECO:0000256" key="11">
    <source>
        <dbReference type="RuleBase" id="RU367085"/>
    </source>
</evidence>
<evidence type="ECO:0000256" key="4">
    <source>
        <dbReference type="ARBA" id="ARBA00022722"/>
    </source>
</evidence>
<keyword evidence="4 11" id="KW-0540">Nuclease</keyword>
<dbReference type="EMBL" id="UPTC01000290">
    <property type="protein sequence ID" value="VBB27815.1"/>
    <property type="molecule type" value="Genomic_DNA"/>
</dbReference>
<dbReference type="PROSITE" id="PS51959">
    <property type="entry name" value="ENDOU"/>
    <property type="match status" value="1"/>
</dbReference>
<dbReference type="Proteomes" id="UP000276991">
    <property type="component" value="Unassembled WGS sequence"/>
</dbReference>
<dbReference type="InterPro" id="IPR037227">
    <property type="entry name" value="EndoU-like"/>
</dbReference>
<keyword evidence="14" id="KW-1185">Reference proteome</keyword>
<proteinExistence type="inferred from homology"/>
<evidence type="ECO:0000256" key="9">
    <source>
        <dbReference type="ARBA" id="ARBA00023211"/>
    </source>
</evidence>
<reference evidence="13 14" key="1">
    <citation type="submission" date="2018-08" db="EMBL/GenBank/DDBJ databases">
        <authorList>
            <person name="Laetsch R D."/>
            <person name="Stevens L."/>
            <person name="Kumar S."/>
            <person name="Blaxter L. M."/>
        </authorList>
    </citation>
    <scope>NUCLEOTIDE SEQUENCE [LARGE SCALE GENOMIC DNA]</scope>
</reference>
<evidence type="ECO:0000256" key="8">
    <source>
        <dbReference type="ARBA" id="ARBA00022884"/>
    </source>
</evidence>
<comment type="cofactor">
    <cofactor evidence="1 11">
        <name>Mn(2+)</name>
        <dbReference type="ChEBI" id="CHEBI:29035"/>
    </cofactor>
</comment>
<dbReference type="GO" id="GO:0003723">
    <property type="term" value="F:RNA binding"/>
    <property type="evidence" value="ECO:0007669"/>
    <property type="project" value="UniProtKB-UniRule"/>
</dbReference>
<dbReference type="PANTHER" id="PTHR12439">
    <property type="entry name" value="PLACENTAL PROTEIN 11-RELATED"/>
    <property type="match status" value="1"/>
</dbReference>
<dbReference type="GO" id="GO:0016829">
    <property type="term" value="F:lyase activity"/>
    <property type="evidence" value="ECO:0007669"/>
    <property type="project" value="UniProtKB-KW"/>
</dbReference>
<dbReference type="GO" id="GO:0016787">
    <property type="term" value="F:hydrolase activity"/>
    <property type="evidence" value="ECO:0007669"/>
    <property type="project" value="UniProtKB-KW"/>
</dbReference>
<keyword evidence="6 11" id="KW-0255">Endonuclease</keyword>
<gene>
    <name evidence="13" type="ORF">NAV_LOCUS2645</name>
</gene>
<keyword evidence="5 11" id="KW-0479">Metal-binding</keyword>
<evidence type="ECO:0000256" key="6">
    <source>
        <dbReference type="ARBA" id="ARBA00022759"/>
    </source>
</evidence>
<dbReference type="GO" id="GO:0004521">
    <property type="term" value="F:RNA endonuclease activity"/>
    <property type="evidence" value="ECO:0007669"/>
    <property type="project" value="UniProtKB-UniRule"/>
</dbReference>
<dbReference type="OrthoDB" id="430326at2759"/>
<evidence type="ECO:0000256" key="2">
    <source>
        <dbReference type="ARBA" id="ARBA00010168"/>
    </source>
</evidence>
<evidence type="ECO:0000313" key="13">
    <source>
        <dbReference type="EMBL" id="VBB27815.1"/>
    </source>
</evidence>
<dbReference type="PANTHER" id="PTHR12439:SF11">
    <property type="entry name" value="URIDYLATE-SPECIFIC ENDORIBONUCLEASE"/>
    <property type="match status" value="1"/>
</dbReference>
<comment type="subunit">
    <text evidence="3 11">Monomer.</text>
</comment>
<protein>
    <recommendedName>
        <fullName evidence="12">EndoU domain-containing protein</fullName>
    </recommendedName>
</protein>
<keyword evidence="8 11" id="KW-0694">RNA-binding</keyword>
<dbReference type="GO" id="GO:0046872">
    <property type="term" value="F:metal ion binding"/>
    <property type="evidence" value="ECO:0007669"/>
    <property type="project" value="UniProtKB-UniRule"/>
</dbReference>
<keyword evidence="7 11" id="KW-0378">Hydrolase</keyword>
<keyword evidence="9 11" id="KW-0464">Manganese</keyword>
<dbReference type="STRING" id="6277.A0A498SCW6"/>
<dbReference type="AlphaFoldDB" id="A0A498SCW6"/>
<sequence length="175" mass="20513">MVNNAEIVNLVNQFRQQDINKADNKQIILDYQNRTTVNDPSDKAQRRFFKHVDPALLKKNMYRKWIALSNEFVPEVGIEEKDTPKNFMAAVKFSWRNHTKQAASFFIGTSPEFDLALYTLCFLTRQLNRTCQFEIDGCTFFITSYNFKQRGKNFIGTIYPVAGQFTNKCRHHNIQ</sequence>
<evidence type="ECO:0000256" key="10">
    <source>
        <dbReference type="ARBA" id="ARBA00023239"/>
    </source>
</evidence>